<protein>
    <submittedName>
        <fullName evidence="2">Uncharacterized protein</fullName>
    </submittedName>
</protein>
<dbReference type="PANTHER" id="PTHR11902">
    <property type="entry name" value="ENOLASE"/>
    <property type="match status" value="1"/>
</dbReference>
<keyword evidence="4" id="KW-1185">Reference proteome</keyword>
<dbReference type="InterPro" id="IPR000941">
    <property type="entry name" value="Enolase"/>
</dbReference>
<feature type="coiled-coil region" evidence="1">
    <location>
        <begin position="136"/>
        <end position="170"/>
    </location>
</feature>
<dbReference type="AlphaFoldDB" id="A0AA86RFF6"/>
<dbReference type="InterPro" id="IPR036849">
    <property type="entry name" value="Enolase-like_C_sf"/>
</dbReference>
<dbReference type="SUPFAM" id="SSF51604">
    <property type="entry name" value="Enolase C-terminal domain-like"/>
    <property type="match status" value="1"/>
</dbReference>
<dbReference type="EMBL" id="CAXDID020000139">
    <property type="protein sequence ID" value="CAL6038556.1"/>
    <property type="molecule type" value="Genomic_DNA"/>
</dbReference>
<dbReference type="GO" id="GO:0006096">
    <property type="term" value="P:glycolytic process"/>
    <property type="evidence" value="ECO:0007669"/>
    <property type="project" value="InterPro"/>
</dbReference>
<dbReference type="GO" id="GO:0000015">
    <property type="term" value="C:phosphopyruvate hydratase complex"/>
    <property type="evidence" value="ECO:0007669"/>
    <property type="project" value="InterPro"/>
</dbReference>
<accession>A0AA86RFF6</accession>
<evidence type="ECO:0000313" key="4">
    <source>
        <dbReference type="Proteomes" id="UP001642409"/>
    </source>
</evidence>
<dbReference type="Proteomes" id="UP001642409">
    <property type="component" value="Unassembled WGS sequence"/>
</dbReference>
<dbReference type="EMBL" id="CATOUU010001104">
    <property type="protein sequence ID" value="CAI9972303.1"/>
    <property type="molecule type" value="Genomic_DNA"/>
</dbReference>
<organism evidence="2">
    <name type="scientific">Hexamita inflata</name>
    <dbReference type="NCBI Taxonomy" id="28002"/>
    <lineage>
        <taxon>Eukaryota</taxon>
        <taxon>Metamonada</taxon>
        <taxon>Diplomonadida</taxon>
        <taxon>Hexamitidae</taxon>
        <taxon>Hexamitinae</taxon>
        <taxon>Hexamita</taxon>
    </lineage>
</organism>
<reference evidence="3 4" key="2">
    <citation type="submission" date="2024-07" db="EMBL/GenBank/DDBJ databases">
        <authorList>
            <person name="Akdeniz Z."/>
        </authorList>
    </citation>
    <scope>NUCLEOTIDE SEQUENCE [LARGE SCALE GENOMIC DNA]</scope>
</reference>
<dbReference type="PANTHER" id="PTHR11902:SF1">
    <property type="entry name" value="ENOLASE"/>
    <property type="match status" value="1"/>
</dbReference>
<evidence type="ECO:0000256" key="1">
    <source>
        <dbReference type="SAM" id="Coils"/>
    </source>
</evidence>
<proteinExistence type="predicted"/>
<dbReference type="GO" id="GO:0000287">
    <property type="term" value="F:magnesium ion binding"/>
    <property type="evidence" value="ECO:0007669"/>
    <property type="project" value="InterPro"/>
</dbReference>
<reference evidence="2" key="1">
    <citation type="submission" date="2023-06" db="EMBL/GenBank/DDBJ databases">
        <authorList>
            <person name="Kurt Z."/>
        </authorList>
    </citation>
    <scope>NUCLEOTIDE SEQUENCE</scope>
</reference>
<evidence type="ECO:0000313" key="2">
    <source>
        <dbReference type="EMBL" id="CAI9972303.1"/>
    </source>
</evidence>
<comment type="caution">
    <text evidence="2">The sequence shown here is derived from an EMBL/GenBank/DDBJ whole genome shotgun (WGS) entry which is preliminary data.</text>
</comment>
<evidence type="ECO:0000313" key="3">
    <source>
        <dbReference type="EMBL" id="CAL6038556.1"/>
    </source>
</evidence>
<dbReference type="GO" id="GO:0004634">
    <property type="term" value="F:phosphopyruvate hydratase activity"/>
    <property type="evidence" value="ECO:0007669"/>
    <property type="project" value="InterPro"/>
</dbReference>
<gene>
    <name evidence="3" type="ORF">HINF_LOCUS37428</name>
    <name evidence="2" type="ORF">HINF_LOCUS59948</name>
</gene>
<name>A0AA86RFF6_9EUKA</name>
<sequence>MDSEPEPTIKKLTFRVVLNALGQPLIEAEVLTEYGIFRGQSNQYVQEKFPKKLLKEIIFWNLNDYEALERKLPTACPIHSQALAQALFLASAAQQKFTFLNYIQKLAKREKQNIPAPIFLLDSIKGVDVYITCVIAQNLTDAIKQIVEFKQKLEKQEQIMEEANKKILSQNPPGKVEPITLEKYLDMLQICIKDSNIRFHIDLHYDTLMTEKGYNGFNVVMNKEDYVPYVNQLVKKYGIISIQNAYIDNEQIDVLQHIINDIPYLRNERQIIDPTQFAISQLFEFLRTNRHKIVFDLRNIQTDDTFWSQVAIGANMEQILVGDIHKQTSWSKVNEMRRTEEGNEFIYGCEEWVVGI</sequence>
<keyword evidence="1" id="KW-0175">Coiled coil</keyword>